<proteinExistence type="predicted"/>
<dbReference type="InterPro" id="IPR029033">
    <property type="entry name" value="His_PPase_superfam"/>
</dbReference>
<evidence type="ECO:0000256" key="2">
    <source>
        <dbReference type="SAM" id="SignalP"/>
    </source>
</evidence>
<dbReference type="AlphaFoldDB" id="A0A0R3L4Z2"/>
<feature type="region of interest" description="Disordered" evidence="1">
    <location>
        <begin position="121"/>
        <end position="140"/>
    </location>
</feature>
<dbReference type="Pfam" id="PF00300">
    <property type="entry name" value="His_Phos_1"/>
    <property type="match status" value="1"/>
</dbReference>
<evidence type="ECO:0000313" key="4">
    <source>
        <dbReference type="Proteomes" id="UP000051913"/>
    </source>
</evidence>
<dbReference type="STRING" id="1518501.CQ10_22360"/>
<dbReference type="Proteomes" id="UP000051913">
    <property type="component" value="Unassembled WGS sequence"/>
</dbReference>
<gene>
    <name evidence="3" type="ORF">CP49_38405</name>
</gene>
<evidence type="ECO:0000256" key="1">
    <source>
        <dbReference type="SAM" id="MobiDB-lite"/>
    </source>
</evidence>
<accession>A0A0R3L4Z2</accession>
<organism evidence="3 4">
    <name type="scientific">Bradyrhizobium valentinum</name>
    <dbReference type="NCBI Taxonomy" id="1518501"/>
    <lineage>
        <taxon>Bacteria</taxon>
        <taxon>Pseudomonadati</taxon>
        <taxon>Pseudomonadota</taxon>
        <taxon>Alphaproteobacteria</taxon>
        <taxon>Hyphomicrobiales</taxon>
        <taxon>Nitrobacteraceae</taxon>
        <taxon>Bradyrhizobium</taxon>
    </lineage>
</organism>
<sequence length="211" mass="22213">MSKLASIISCLVIFLLMPPQSYAADLGDLVSSLKGGGYVIVFRHGATDDSQKDVYPFKFDDMSAQRQLSEKGRELARELGAALKRLGVPIGEVYTSQLNRAVETGKLLSGKDVSPVEALTDSGAGSSSAMANPDGKNAKAGRAVRDLVNAPPKAGANNLAVTHKTNVADAFGKEFSDIREGEALVYKTSTSGSAVLVTRVQPTEWIAQPGS</sequence>
<dbReference type="EMBL" id="LLXX01000109">
    <property type="protein sequence ID" value="KRR06382.1"/>
    <property type="molecule type" value="Genomic_DNA"/>
</dbReference>
<name>A0A0R3L4Z2_9BRAD</name>
<keyword evidence="4" id="KW-1185">Reference proteome</keyword>
<dbReference type="CDD" id="cd07040">
    <property type="entry name" value="HP"/>
    <property type="match status" value="1"/>
</dbReference>
<keyword evidence="2" id="KW-0732">Signal</keyword>
<dbReference type="SUPFAM" id="SSF53254">
    <property type="entry name" value="Phosphoglycerate mutase-like"/>
    <property type="match status" value="1"/>
</dbReference>
<feature type="signal peptide" evidence="2">
    <location>
        <begin position="1"/>
        <end position="23"/>
    </location>
</feature>
<dbReference type="Gene3D" id="3.40.50.1240">
    <property type="entry name" value="Phosphoglycerate mutase-like"/>
    <property type="match status" value="1"/>
</dbReference>
<dbReference type="InterPro" id="IPR013078">
    <property type="entry name" value="His_Pase_superF_clade-1"/>
</dbReference>
<dbReference type="RefSeq" id="WP_057851309.1">
    <property type="nucleotide sequence ID" value="NZ_LLXY01000167.1"/>
</dbReference>
<feature type="chain" id="PRO_5009796946" evidence="2">
    <location>
        <begin position="24"/>
        <end position="211"/>
    </location>
</feature>
<comment type="caution">
    <text evidence="3">The sequence shown here is derived from an EMBL/GenBank/DDBJ whole genome shotgun (WGS) entry which is preliminary data.</text>
</comment>
<protein>
    <submittedName>
        <fullName evidence="3">Fructose-2,6-bisphosphatase</fullName>
    </submittedName>
</protein>
<evidence type="ECO:0000313" key="3">
    <source>
        <dbReference type="EMBL" id="KRR06382.1"/>
    </source>
</evidence>
<reference evidence="3 4" key="1">
    <citation type="submission" date="2014-03" db="EMBL/GenBank/DDBJ databases">
        <title>Bradyrhizobium valentinum sp. nov., isolated from effective nodules of Lupinus mariae-josephae, a lupine endemic of basic-lime soils in Eastern Spain.</title>
        <authorList>
            <person name="Duran D."/>
            <person name="Rey L."/>
            <person name="Navarro A."/>
            <person name="Busquets A."/>
            <person name="Imperial J."/>
            <person name="Ruiz-Argueso T."/>
        </authorList>
    </citation>
    <scope>NUCLEOTIDE SEQUENCE [LARGE SCALE GENOMIC DNA]</scope>
    <source>
        <strain evidence="3 4">LmjM3</strain>
    </source>
</reference>